<keyword evidence="1" id="KW-0238">DNA-binding</keyword>
<name>A0A9X3SIZ3_9ACTN</name>
<dbReference type="Pfam" id="PF01381">
    <property type="entry name" value="HTH_3"/>
    <property type="match status" value="1"/>
</dbReference>
<keyword evidence="4" id="KW-1185">Reference proteome</keyword>
<dbReference type="AlphaFoldDB" id="A0A9X3SIZ3"/>
<dbReference type="CDD" id="cd00093">
    <property type="entry name" value="HTH_XRE"/>
    <property type="match status" value="1"/>
</dbReference>
<dbReference type="PANTHER" id="PTHR46797:SF1">
    <property type="entry name" value="METHYLPHOSPHONATE SYNTHASE"/>
    <property type="match status" value="1"/>
</dbReference>
<dbReference type="InterPro" id="IPR010982">
    <property type="entry name" value="Lambda_DNA-bd_dom_sf"/>
</dbReference>
<gene>
    <name evidence="3" type="ORF">OJ997_30700</name>
</gene>
<dbReference type="Gene3D" id="1.10.260.40">
    <property type="entry name" value="lambda repressor-like DNA-binding domains"/>
    <property type="match status" value="1"/>
</dbReference>
<evidence type="ECO:0000313" key="3">
    <source>
        <dbReference type="EMBL" id="MDA0184712.1"/>
    </source>
</evidence>
<proteinExistence type="predicted"/>
<dbReference type="GO" id="GO:0003677">
    <property type="term" value="F:DNA binding"/>
    <property type="evidence" value="ECO:0007669"/>
    <property type="project" value="UniProtKB-KW"/>
</dbReference>
<dbReference type="SUPFAM" id="SSF47413">
    <property type="entry name" value="lambda repressor-like DNA-binding domains"/>
    <property type="match status" value="1"/>
</dbReference>
<protein>
    <submittedName>
        <fullName evidence="3">Helix-turn-helix transcriptional regulator</fullName>
    </submittedName>
</protein>
<evidence type="ECO:0000259" key="2">
    <source>
        <dbReference type="PROSITE" id="PS50943"/>
    </source>
</evidence>
<organism evidence="3 4">
    <name type="scientific">Solirubrobacter phytolaccae</name>
    <dbReference type="NCBI Taxonomy" id="1404360"/>
    <lineage>
        <taxon>Bacteria</taxon>
        <taxon>Bacillati</taxon>
        <taxon>Actinomycetota</taxon>
        <taxon>Thermoleophilia</taxon>
        <taxon>Solirubrobacterales</taxon>
        <taxon>Solirubrobacteraceae</taxon>
        <taxon>Solirubrobacter</taxon>
    </lineage>
</organism>
<dbReference type="SMART" id="SM00530">
    <property type="entry name" value="HTH_XRE"/>
    <property type="match status" value="1"/>
</dbReference>
<dbReference type="PROSITE" id="PS50943">
    <property type="entry name" value="HTH_CROC1"/>
    <property type="match status" value="1"/>
</dbReference>
<dbReference type="InterPro" id="IPR050807">
    <property type="entry name" value="TransReg_Diox_bact_type"/>
</dbReference>
<dbReference type="GO" id="GO:0005829">
    <property type="term" value="C:cytosol"/>
    <property type="evidence" value="ECO:0007669"/>
    <property type="project" value="TreeGrafter"/>
</dbReference>
<dbReference type="InterPro" id="IPR001387">
    <property type="entry name" value="Cro/C1-type_HTH"/>
</dbReference>
<evidence type="ECO:0000256" key="1">
    <source>
        <dbReference type="ARBA" id="ARBA00023125"/>
    </source>
</evidence>
<reference evidence="3" key="1">
    <citation type="submission" date="2022-10" db="EMBL/GenBank/DDBJ databases">
        <title>The WGS of Solirubrobacter phytolaccae KCTC 29190.</title>
        <authorList>
            <person name="Jiang Z."/>
        </authorList>
    </citation>
    <scope>NUCLEOTIDE SEQUENCE</scope>
    <source>
        <strain evidence="3">KCTC 29190</strain>
    </source>
</reference>
<dbReference type="GO" id="GO:0003700">
    <property type="term" value="F:DNA-binding transcription factor activity"/>
    <property type="evidence" value="ECO:0007669"/>
    <property type="project" value="TreeGrafter"/>
</dbReference>
<dbReference type="Proteomes" id="UP001147653">
    <property type="component" value="Unassembled WGS sequence"/>
</dbReference>
<evidence type="ECO:0000313" key="4">
    <source>
        <dbReference type="Proteomes" id="UP001147653"/>
    </source>
</evidence>
<sequence>MPLRRSDEPELDALTRALAVQVAAERVRRGLTQSELAAMTGTTQSAVARLERGTRPPRLDTLLRIANALDCELEVTLRPRTIERKP</sequence>
<comment type="caution">
    <text evidence="3">The sequence shown here is derived from an EMBL/GenBank/DDBJ whole genome shotgun (WGS) entry which is preliminary data.</text>
</comment>
<accession>A0A9X3SIZ3</accession>
<feature type="domain" description="HTH cro/C1-type" evidence="2">
    <location>
        <begin position="22"/>
        <end position="77"/>
    </location>
</feature>
<dbReference type="PANTHER" id="PTHR46797">
    <property type="entry name" value="HTH-TYPE TRANSCRIPTIONAL REGULATOR"/>
    <property type="match status" value="1"/>
</dbReference>
<dbReference type="EMBL" id="JAPDDP010000084">
    <property type="protein sequence ID" value="MDA0184712.1"/>
    <property type="molecule type" value="Genomic_DNA"/>
</dbReference>
<dbReference type="RefSeq" id="WP_270029166.1">
    <property type="nucleotide sequence ID" value="NZ_JAPDDP010000084.1"/>
</dbReference>